<proteinExistence type="inferred from homology"/>
<evidence type="ECO:0000259" key="2">
    <source>
        <dbReference type="Pfam" id="PF03795"/>
    </source>
</evidence>
<dbReference type="PANTHER" id="PTHR37828:SF1">
    <property type="entry name" value="YCII-RELATED DOMAIN-CONTAINING PROTEIN"/>
    <property type="match status" value="1"/>
</dbReference>
<dbReference type="EMBL" id="BSPV01000003">
    <property type="protein sequence ID" value="GLT13883.1"/>
    <property type="molecule type" value="Genomic_DNA"/>
</dbReference>
<dbReference type="InterPro" id="IPR011008">
    <property type="entry name" value="Dimeric_a/b-barrel"/>
</dbReference>
<comment type="caution">
    <text evidence="3">The sequence shown here is derived from an EMBL/GenBank/DDBJ whole genome shotgun (WGS) entry which is preliminary data.</text>
</comment>
<dbReference type="RefSeq" id="WP_089124260.1">
    <property type="nucleotide sequence ID" value="NZ_BSPV01000003.1"/>
</dbReference>
<dbReference type="Proteomes" id="UP001157156">
    <property type="component" value="Unassembled WGS sequence"/>
</dbReference>
<evidence type="ECO:0000256" key="1">
    <source>
        <dbReference type="ARBA" id="ARBA00007689"/>
    </source>
</evidence>
<dbReference type="PANTHER" id="PTHR37828">
    <property type="entry name" value="GSR2449 PROTEIN"/>
    <property type="match status" value="1"/>
</dbReference>
<keyword evidence="4" id="KW-1185">Reference proteome</keyword>
<gene>
    <name evidence="3" type="ORF">GCM10007931_08570</name>
</gene>
<dbReference type="InterPro" id="IPR005545">
    <property type="entry name" value="YCII"/>
</dbReference>
<dbReference type="Gene3D" id="3.30.70.1060">
    <property type="entry name" value="Dimeric alpha+beta barrel"/>
    <property type="match status" value="1"/>
</dbReference>
<organism evidence="3 4">
    <name type="scientific">Vibrio algivorus</name>
    <dbReference type="NCBI Taxonomy" id="1667024"/>
    <lineage>
        <taxon>Bacteria</taxon>
        <taxon>Pseudomonadati</taxon>
        <taxon>Pseudomonadota</taxon>
        <taxon>Gammaproteobacteria</taxon>
        <taxon>Vibrionales</taxon>
        <taxon>Vibrionaceae</taxon>
        <taxon>Vibrio</taxon>
    </lineage>
</organism>
<name>A0ABQ6EL90_9VIBR</name>
<dbReference type="SUPFAM" id="SSF54909">
    <property type="entry name" value="Dimeric alpha+beta barrel"/>
    <property type="match status" value="1"/>
</dbReference>
<evidence type="ECO:0000313" key="4">
    <source>
        <dbReference type="Proteomes" id="UP001157156"/>
    </source>
</evidence>
<feature type="domain" description="YCII-related" evidence="2">
    <location>
        <begin position="1"/>
        <end position="81"/>
    </location>
</feature>
<evidence type="ECO:0000313" key="3">
    <source>
        <dbReference type="EMBL" id="GLT13883.1"/>
    </source>
</evidence>
<reference evidence="4" key="1">
    <citation type="journal article" date="2019" name="Int. J. Syst. Evol. Microbiol.">
        <title>The Global Catalogue of Microorganisms (GCM) 10K type strain sequencing project: providing services to taxonomists for standard genome sequencing and annotation.</title>
        <authorList>
            <consortium name="The Broad Institute Genomics Platform"/>
            <consortium name="The Broad Institute Genome Sequencing Center for Infectious Disease"/>
            <person name="Wu L."/>
            <person name="Ma J."/>
        </authorList>
    </citation>
    <scope>NUCLEOTIDE SEQUENCE [LARGE SCALE GENOMIC DNA]</scope>
    <source>
        <strain evidence="4">NBRC 111146</strain>
    </source>
</reference>
<dbReference type="Pfam" id="PF03795">
    <property type="entry name" value="YCII"/>
    <property type="match status" value="1"/>
</dbReference>
<comment type="similarity">
    <text evidence="1">Belongs to the YciI family.</text>
</comment>
<accession>A0ABQ6EL90</accession>
<protein>
    <recommendedName>
        <fullName evidence="2">YCII-related domain-containing protein</fullName>
    </recommendedName>
</protein>
<sequence>MFVVSLTYKVELTEIEKHLDAHIEYLDRHYALGNFLASGRKVPRTGGVILADVESRETLDEILSEDPFQINEIADYDVIEFIPTKTSRQLSHLKHI</sequence>